<sequence>KTKIHLYRLLDNDDKLTSDCLRLINSEKIVNESAKATIRTLTSHRQSRVQRYSWFNFHSIYDHLSELDSNEIVIMQNLGIQNNRQCFYSEYGQNKLSVILYEHENNEFFNLSKLVDHKNIVSCLGYVYVSPERCLLVSEYSRVNLLEYCQTMMTENENNLTILMEYLYEIVSALIHLESLNIILRDLTLPNCLLFDNNIIKLSDYAKQDDRYVSRYVQQMPIRWLPGDIVTG</sequence>
<feature type="domain" description="Protein kinase" evidence="3">
    <location>
        <begin position="46"/>
        <end position="232"/>
    </location>
</feature>
<dbReference type="Pfam" id="PF07714">
    <property type="entry name" value="PK_Tyr_Ser-Thr"/>
    <property type="match status" value="1"/>
</dbReference>
<accession>A0A821IJZ8</accession>
<dbReference type="GO" id="GO:0005524">
    <property type="term" value="F:ATP binding"/>
    <property type="evidence" value="ECO:0007669"/>
    <property type="project" value="UniProtKB-KW"/>
</dbReference>
<dbReference type="InterPro" id="IPR001245">
    <property type="entry name" value="Ser-Thr/Tyr_kinase_cat_dom"/>
</dbReference>
<reference evidence="4" key="1">
    <citation type="submission" date="2021-02" db="EMBL/GenBank/DDBJ databases">
        <authorList>
            <person name="Nowell W R."/>
        </authorList>
    </citation>
    <scope>NUCLEOTIDE SEQUENCE</scope>
</reference>
<dbReference type="InterPro" id="IPR011009">
    <property type="entry name" value="Kinase-like_dom_sf"/>
</dbReference>
<feature type="non-terminal residue" evidence="4">
    <location>
        <position position="1"/>
    </location>
</feature>
<evidence type="ECO:0000256" key="2">
    <source>
        <dbReference type="ARBA" id="ARBA00022840"/>
    </source>
</evidence>
<dbReference type="InterPro" id="IPR000719">
    <property type="entry name" value="Prot_kinase_dom"/>
</dbReference>
<dbReference type="Gene3D" id="1.10.510.10">
    <property type="entry name" value="Transferase(Phosphotransferase) domain 1"/>
    <property type="match status" value="1"/>
</dbReference>
<feature type="non-terminal residue" evidence="4">
    <location>
        <position position="232"/>
    </location>
</feature>
<dbReference type="GO" id="GO:0004672">
    <property type="term" value="F:protein kinase activity"/>
    <property type="evidence" value="ECO:0007669"/>
    <property type="project" value="InterPro"/>
</dbReference>
<proteinExistence type="predicted"/>
<keyword evidence="2" id="KW-0067">ATP-binding</keyword>
<dbReference type="EMBL" id="CAJOBP010035059">
    <property type="protein sequence ID" value="CAF4704173.1"/>
    <property type="molecule type" value="Genomic_DNA"/>
</dbReference>
<evidence type="ECO:0000259" key="3">
    <source>
        <dbReference type="PROSITE" id="PS50011"/>
    </source>
</evidence>
<evidence type="ECO:0000256" key="1">
    <source>
        <dbReference type="ARBA" id="ARBA00022741"/>
    </source>
</evidence>
<evidence type="ECO:0000313" key="5">
    <source>
        <dbReference type="Proteomes" id="UP000663873"/>
    </source>
</evidence>
<organism evidence="4 5">
    <name type="scientific">Rotaria socialis</name>
    <dbReference type="NCBI Taxonomy" id="392032"/>
    <lineage>
        <taxon>Eukaryota</taxon>
        <taxon>Metazoa</taxon>
        <taxon>Spiralia</taxon>
        <taxon>Gnathifera</taxon>
        <taxon>Rotifera</taxon>
        <taxon>Eurotatoria</taxon>
        <taxon>Bdelloidea</taxon>
        <taxon>Philodinida</taxon>
        <taxon>Philodinidae</taxon>
        <taxon>Rotaria</taxon>
    </lineage>
</organism>
<dbReference type="AlphaFoldDB" id="A0A821IJZ8"/>
<dbReference type="PROSITE" id="PS50011">
    <property type="entry name" value="PROTEIN_KINASE_DOM"/>
    <property type="match status" value="1"/>
</dbReference>
<dbReference type="InterPro" id="IPR050198">
    <property type="entry name" value="Non-receptor_tyrosine_kinases"/>
</dbReference>
<dbReference type="SUPFAM" id="SSF56112">
    <property type="entry name" value="Protein kinase-like (PK-like)"/>
    <property type="match status" value="1"/>
</dbReference>
<name>A0A821IJZ8_9BILA</name>
<dbReference type="PANTHER" id="PTHR24418">
    <property type="entry name" value="TYROSINE-PROTEIN KINASE"/>
    <property type="match status" value="1"/>
</dbReference>
<evidence type="ECO:0000313" key="4">
    <source>
        <dbReference type="EMBL" id="CAF4704173.1"/>
    </source>
</evidence>
<gene>
    <name evidence="4" type="ORF">UJA718_LOCUS36395</name>
</gene>
<protein>
    <recommendedName>
        <fullName evidence="3">Protein kinase domain-containing protein</fullName>
    </recommendedName>
</protein>
<keyword evidence="1" id="KW-0547">Nucleotide-binding</keyword>
<keyword evidence="5" id="KW-1185">Reference proteome</keyword>
<comment type="caution">
    <text evidence="4">The sequence shown here is derived from an EMBL/GenBank/DDBJ whole genome shotgun (WGS) entry which is preliminary data.</text>
</comment>
<dbReference type="Proteomes" id="UP000663873">
    <property type="component" value="Unassembled WGS sequence"/>
</dbReference>